<dbReference type="InterPro" id="IPR005335">
    <property type="entry name" value="Terminase_ssu"/>
</dbReference>
<dbReference type="Proteomes" id="UP000007938">
    <property type="component" value="Chromosome"/>
</dbReference>
<dbReference type="AlphaFoldDB" id="F4GAR5"/>
<reference evidence="1 2" key="2">
    <citation type="submission" date="2011-04" db="EMBL/GenBank/DDBJ databases">
        <title>Complete sequence of chromosome of Alicycliphilus denitrificans K601.</title>
        <authorList>
            <consortium name="US DOE Joint Genome Institute"/>
            <person name="Lucas S."/>
            <person name="Han J."/>
            <person name="Lapidus A."/>
            <person name="Cheng J.-F."/>
            <person name="Goodwin L."/>
            <person name="Pitluck S."/>
            <person name="Peters L."/>
            <person name="Zeytun A."/>
            <person name="Detter J.C."/>
            <person name="Han C."/>
            <person name="Tapia R."/>
            <person name="Land M."/>
            <person name="Hauser L."/>
            <person name="Kyrpides N."/>
            <person name="Ivanova N."/>
            <person name="Mikhailova N."/>
            <person name="Pagani I."/>
            <person name="Oosterkamp M."/>
            <person name="Pieper D."/>
            <person name="van Berkel W."/>
            <person name="Langenhoff A."/>
            <person name="Smidt H."/>
            <person name="Stams A."/>
            <person name="Woyke T."/>
        </authorList>
    </citation>
    <scope>NUCLEOTIDE SEQUENCE [LARGE SCALE GENOMIC DNA]</scope>
    <source>
        <strain evidence="2">DSM 14773 / CIP 107495 / K601</strain>
    </source>
</reference>
<dbReference type="OrthoDB" id="8227562at2"/>
<dbReference type="RefSeq" id="WP_013722735.1">
    <property type="nucleotide sequence ID" value="NC_015422.1"/>
</dbReference>
<keyword evidence="2" id="KW-1185">Reference proteome</keyword>
<name>F4GAR5_ALIDK</name>
<sequence>MQSRNRNREQRAKQTRFVREYAVDCNGAAAAVRAGYSPRSAKVTASRLLTKANVQRALRQIQQADAERLSLSREAVIGQLQDAIDFARVKQDPMAMIVGLRELGRMMGYYEAND</sequence>
<protein>
    <submittedName>
        <fullName evidence="1">Terminase small subunit</fullName>
    </submittedName>
</protein>
<dbReference type="Pfam" id="PF03592">
    <property type="entry name" value="Terminase_2"/>
    <property type="match status" value="1"/>
</dbReference>
<dbReference type="KEGG" id="adk:Alide2_3448"/>
<dbReference type="InterPro" id="IPR038713">
    <property type="entry name" value="Terminase_Gp1_N_sf"/>
</dbReference>
<dbReference type="EMBL" id="CP002657">
    <property type="protein sequence ID" value="AEB85778.1"/>
    <property type="molecule type" value="Genomic_DNA"/>
</dbReference>
<dbReference type="GO" id="GO:0051276">
    <property type="term" value="P:chromosome organization"/>
    <property type="evidence" value="ECO:0007669"/>
    <property type="project" value="InterPro"/>
</dbReference>
<evidence type="ECO:0000313" key="2">
    <source>
        <dbReference type="Proteomes" id="UP000007938"/>
    </source>
</evidence>
<dbReference type="Gene3D" id="1.10.10.1400">
    <property type="entry name" value="Terminase, small subunit, N-terminal DNA-binding domain, HTH motif"/>
    <property type="match status" value="1"/>
</dbReference>
<organism evidence="1 2">
    <name type="scientific">Alicycliphilus denitrificans (strain DSM 14773 / CIP 107495 / K601)</name>
    <dbReference type="NCBI Taxonomy" id="596154"/>
    <lineage>
        <taxon>Bacteria</taxon>
        <taxon>Pseudomonadati</taxon>
        <taxon>Pseudomonadota</taxon>
        <taxon>Betaproteobacteria</taxon>
        <taxon>Burkholderiales</taxon>
        <taxon>Comamonadaceae</taxon>
        <taxon>Alicycliphilus</taxon>
    </lineage>
</organism>
<accession>F4GAR5</accession>
<gene>
    <name evidence="1" type="ordered locus">Alide2_3448</name>
</gene>
<dbReference type="eggNOG" id="COG3728">
    <property type="taxonomic scope" value="Bacteria"/>
</dbReference>
<dbReference type="STRING" id="596154.Alide2_3448"/>
<evidence type="ECO:0000313" key="1">
    <source>
        <dbReference type="EMBL" id="AEB85778.1"/>
    </source>
</evidence>
<reference evidence="1 2" key="1">
    <citation type="journal article" date="2011" name="J. Bacteriol.">
        <title>Genome Sequences of Alicycliphilus denitrificans Strains BC and K601T.</title>
        <authorList>
            <person name="Oosterkamp M.J."/>
            <person name="Veuskens T."/>
            <person name="Plugge C.M."/>
            <person name="Langenhoff A.A."/>
            <person name="Gerritse J."/>
            <person name="van Berkel W.J."/>
            <person name="Pieper D.H."/>
            <person name="Junca H."/>
            <person name="Goodwin L.A."/>
            <person name="Daligault H.E."/>
            <person name="Bruce D.C."/>
            <person name="Detter J.C."/>
            <person name="Tapia R."/>
            <person name="Han C.S."/>
            <person name="Land M.L."/>
            <person name="Hauser L.J."/>
            <person name="Smidt H."/>
            <person name="Stams A.J."/>
        </authorList>
    </citation>
    <scope>NUCLEOTIDE SEQUENCE [LARGE SCALE GENOMIC DNA]</scope>
    <source>
        <strain evidence="2">DSM 14773 / CIP 107495 / K601</strain>
    </source>
</reference>
<proteinExistence type="predicted"/>
<dbReference type="HOGENOM" id="CLU_2115827_0_0_4"/>